<dbReference type="OrthoDB" id="2224292at2"/>
<sequence>MKKKLFPILVGLLTVTALTACSTNKATESDSSSSSMTAESSKVEESTSTSSSSETKTLKESTIVYLSDQEIEAVQTLGDVKTAFKSLTDAYVADFDELIAQLPEAGKKTLAPFREQLTQILDKQQETIATQFASHGDDSAVISEADRENIISGLKVARDQLKQAMATAREQVQPMLK</sequence>
<feature type="chain" id="PRO_5039690880" description="Lipoprotein" evidence="2">
    <location>
        <begin position="20"/>
        <end position="177"/>
    </location>
</feature>
<evidence type="ECO:0000256" key="2">
    <source>
        <dbReference type="SAM" id="SignalP"/>
    </source>
</evidence>
<evidence type="ECO:0000313" key="4">
    <source>
        <dbReference type="Proteomes" id="UP000186890"/>
    </source>
</evidence>
<gene>
    <name evidence="3" type="ORF">BU202_07820</name>
</gene>
<dbReference type="Proteomes" id="UP000186890">
    <property type="component" value="Unassembled WGS sequence"/>
</dbReference>
<reference evidence="4" key="1">
    <citation type="submission" date="2016-12" db="EMBL/GenBank/DDBJ databases">
        <authorList>
            <person name="Gulvik C.A."/>
        </authorList>
    </citation>
    <scope>NUCLEOTIDE SEQUENCE [LARGE SCALE GENOMIC DNA]</scope>
    <source>
        <strain evidence="4">NED12-00049-6B</strain>
    </source>
</reference>
<organism evidence="3 4">
    <name type="scientific">Streptococcus cuniculi</name>
    <dbReference type="NCBI Taxonomy" id="1432788"/>
    <lineage>
        <taxon>Bacteria</taxon>
        <taxon>Bacillati</taxon>
        <taxon>Bacillota</taxon>
        <taxon>Bacilli</taxon>
        <taxon>Lactobacillales</taxon>
        <taxon>Streptococcaceae</taxon>
        <taxon>Streptococcus</taxon>
    </lineage>
</organism>
<evidence type="ECO:0000313" key="3">
    <source>
        <dbReference type="EMBL" id="OLF47557.1"/>
    </source>
</evidence>
<feature type="region of interest" description="Disordered" evidence="1">
    <location>
        <begin position="23"/>
        <end position="57"/>
    </location>
</feature>
<feature type="signal peptide" evidence="2">
    <location>
        <begin position="1"/>
        <end position="19"/>
    </location>
</feature>
<dbReference type="EMBL" id="MSJM01000006">
    <property type="protein sequence ID" value="OLF47557.1"/>
    <property type="molecule type" value="Genomic_DNA"/>
</dbReference>
<comment type="caution">
    <text evidence="3">The sequence shown here is derived from an EMBL/GenBank/DDBJ whole genome shotgun (WGS) entry which is preliminary data.</text>
</comment>
<dbReference type="PROSITE" id="PS51257">
    <property type="entry name" value="PROKAR_LIPOPROTEIN"/>
    <property type="match status" value="1"/>
</dbReference>
<dbReference type="RefSeq" id="WP_075105233.1">
    <property type="nucleotide sequence ID" value="NZ_MSJM01000006.1"/>
</dbReference>
<accession>A0A1Q8E6Y9</accession>
<feature type="compositionally biased region" description="Low complexity" evidence="1">
    <location>
        <begin position="23"/>
        <end position="55"/>
    </location>
</feature>
<dbReference type="AlphaFoldDB" id="A0A1Q8E6Y9"/>
<keyword evidence="2" id="KW-0732">Signal</keyword>
<name>A0A1Q8E6Y9_9STRE</name>
<keyword evidence="4" id="KW-1185">Reference proteome</keyword>
<protein>
    <recommendedName>
        <fullName evidence="5">Lipoprotein</fullName>
    </recommendedName>
</protein>
<evidence type="ECO:0008006" key="5">
    <source>
        <dbReference type="Google" id="ProtNLM"/>
    </source>
</evidence>
<proteinExistence type="predicted"/>
<evidence type="ECO:0000256" key="1">
    <source>
        <dbReference type="SAM" id="MobiDB-lite"/>
    </source>
</evidence>